<dbReference type="PANTHER" id="PTHR12378:SF7">
    <property type="entry name" value="DESUMOYLATING ISOPEPTIDASE 1"/>
    <property type="match status" value="1"/>
</dbReference>
<comment type="similarity">
    <text evidence="1">Belongs to the DeSI family.</text>
</comment>
<dbReference type="Proteomes" id="UP001159427">
    <property type="component" value="Unassembled WGS sequence"/>
</dbReference>
<evidence type="ECO:0000256" key="1">
    <source>
        <dbReference type="ARBA" id="ARBA00008140"/>
    </source>
</evidence>
<accession>A0ABN8Q6X6</accession>
<keyword evidence="7" id="KW-1185">Reference proteome</keyword>
<feature type="compositionally biased region" description="Low complexity" evidence="4">
    <location>
        <begin position="153"/>
        <end position="173"/>
    </location>
</feature>
<dbReference type="InterPro" id="IPR042266">
    <property type="entry name" value="PPPDE_sf"/>
</dbReference>
<organism evidence="6 7">
    <name type="scientific">Porites evermanni</name>
    <dbReference type="NCBI Taxonomy" id="104178"/>
    <lineage>
        <taxon>Eukaryota</taxon>
        <taxon>Metazoa</taxon>
        <taxon>Cnidaria</taxon>
        <taxon>Anthozoa</taxon>
        <taxon>Hexacorallia</taxon>
        <taxon>Scleractinia</taxon>
        <taxon>Fungiina</taxon>
        <taxon>Poritidae</taxon>
        <taxon>Porites</taxon>
    </lineage>
</organism>
<name>A0ABN8Q6X6_9CNID</name>
<dbReference type="InterPro" id="IPR011989">
    <property type="entry name" value="ARM-like"/>
</dbReference>
<evidence type="ECO:0000256" key="2">
    <source>
        <dbReference type="ARBA" id="ARBA00022670"/>
    </source>
</evidence>
<dbReference type="PROSITE" id="PS51858">
    <property type="entry name" value="PPPDE"/>
    <property type="match status" value="1"/>
</dbReference>
<dbReference type="PANTHER" id="PTHR12378">
    <property type="entry name" value="DESUMOYLATING ISOPEPTIDASE"/>
    <property type="match status" value="1"/>
</dbReference>
<dbReference type="Pfam" id="PF05903">
    <property type="entry name" value="Peptidase_C97"/>
    <property type="match status" value="1"/>
</dbReference>
<dbReference type="EMBL" id="CALNXI010001165">
    <property type="protein sequence ID" value="CAH3158247.1"/>
    <property type="molecule type" value="Genomic_DNA"/>
</dbReference>
<feature type="domain" description="PPPDE" evidence="5">
    <location>
        <begin position="4"/>
        <end position="146"/>
    </location>
</feature>
<proteinExistence type="inferred from homology"/>
<feature type="region of interest" description="Disordered" evidence="4">
    <location>
        <begin position="152"/>
        <end position="203"/>
    </location>
</feature>
<dbReference type="SMART" id="SM01179">
    <property type="entry name" value="DUF862"/>
    <property type="match status" value="1"/>
</dbReference>
<dbReference type="Gene3D" id="3.90.1720.30">
    <property type="entry name" value="PPPDE domains"/>
    <property type="match status" value="1"/>
</dbReference>
<gene>
    <name evidence="6" type="ORF">PEVE_00002805</name>
</gene>
<evidence type="ECO:0000259" key="5">
    <source>
        <dbReference type="PROSITE" id="PS51858"/>
    </source>
</evidence>
<evidence type="ECO:0000256" key="3">
    <source>
        <dbReference type="ARBA" id="ARBA00022801"/>
    </source>
</evidence>
<protein>
    <recommendedName>
        <fullName evidence="5">PPPDE domain-containing protein</fullName>
    </recommendedName>
</protein>
<keyword evidence="3" id="KW-0378">Hydrolase</keyword>
<dbReference type="Gene3D" id="1.25.10.10">
    <property type="entry name" value="Leucine-rich Repeat Variant"/>
    <property type="match status" value="1"/>
</dbReference>
<evidence type="ECO:0000313" key="7">
    <source>
        <dbReference type="Proteomes" id="UP001159427"/>
    </source>
</evidence>
<sequence>MEKIPVKLYVYDISRGFAKQLSPLLLGKRIEGVWHTGIVCFGREYFYGGGGIESCLPGGTILGSPDEVVDLGDTEIFQDVFEEFLNGIGQQDFRPEKYHLFEHNCNTFSAEVAMFLTGNKIPQHIQDLPSEVLNTSFGQMIRPIIDSMSVRPTAASGTSSVSHSSSASSSSTTQPESIFEPRDTSSANQTAAGRRGQPDGCQSSVLRKANTFNQVDTASDVAQLKDILTDTKEFSDEELSHLDELKDCLHNKNLIGVQERQIQVLDKVVDKYLTQEKYCSAVLLSLKFLQVLSLNDQLYSDSKGLQETVNMTCRQFSDVNSSSSQVECVKLYCCVTSHQTGHSVMFKDTRSTPLAAVTVNCLLSKNEDLTTVGAALASNIARFKVHEEIALECSTAVIEVLSKDVSPETGHNCLYALRRFIDCSSEVAGLASVLGLSVEKFKGSSTEMDEICKDLEKLLS</sequence>
<reference evidence="6 7" key="1">
    <citation type="submission" date="2022-05" db="EMBL/GenBank/DDBJ databases">
        <authorList>
            <consortium name="Genoscope - CEA"/>
            <person name="William W."/>
        </authorList>
    </citation>
    <scope>NUCLEOTIDE SEQUENCE [LARGE SCALE GENOMIC DNA]</scope>
</reference>
<dbReference type="InterPro" id="IPR008580">
    <property type="entry name" value="PPPDE_dom"/>
</dbReference>
<comment type="caution">
    <text evidence="6">The sequence shown here is derived from an EMBL/GenBank/DDBJ whole genome shotgun (WGS) entry which is preliminary data.</text>
</comment>
<evidence type="ECO:0000256" key="4">
    <source>
        <dbReference type="SAM" id="MobiDB-lite"/>
    </source>
</evidence>
<keyword evidence="2" id="KW-0645">Protease</keyword>
<evidence type="ECO:0000313" key="6">
    <source>
        <dbReference type="EMBL" id="CAH3158247.1"/>
    </source>
</evidence>